<dbReference type="AlphaFoldDB" id="A0A2K9LNH3"/>
<dbReference type="EMBL" id="CP022684">
    <property type="protein sequence ID" value="AUM13888.1"/>
    <property type="molecule type" value="Genomic_DNA"/>
</dbReference>
<dbReference type="Pfam" id="PF08534">
    <property type="entry name" value="Redoxin"/>
    <property type="match status" value="1"/>
</dbReference>
<dbReference type="InterPro" id="IPR036249">
    <property type="entry name" value="Thioredoxin-like_sf"/>
</dbReference>
<proteinExistence type="predicted"/>
<evidence type="ECO:0000256" key="3">
    <source>
        <dbReference type="ARBA" id="ARBA00023284"/>
    </source>
</evidence>
<dbReference type="InterPro" id="IPR013766">
    <property type="entry name" value="Thioredoxin_domain"/>
</dbReference>
<name>A0A2K9LNH3_9GAMM</name>
<feature type="chain" id="PRO_5014836979" evidence="4">
    <location>
        <begin position="28"/>
        <end position="171"/>
    </location>
</feature>
<organism evidence="6 7">
    <name type="scientific">Ketobacter alkanivorans</name>
    <dbReference type="NCBI Taxonomy" id="1917421"/>
    <lineage>
        <taxon>Bacteria</taxon>
        <taxon>Pseudomonadati</taxon>
        <taxon>Pseudomonadota</taxon>
        <taxon>Gammaproteobacteria</taxon>
        <taxon>Pseudomonadales</taxon>
        <taxon>Ketobacteraceae</taxon>
        <taxon>Ketobacter</taxon>
    </lineage>
</organism>
<dbReference type="OrthoDB" id="9799347at2"/>
<evidence type="ECO:0000313" key="7">
    <source>
        <dbReference type="Proteomes" id="UP000235116"/>
    </source>
</evidence>
<sequence length="171" mass="19418">MTKRNLIRWMAAALFVPGLLIGSATFAKTETLNGPAPDFKLPMAGKKVLKLSDLKGDVVMINFWASWCGPCREEMPLIEGIYQKYKKLGFTVYGVNVDANPKDAQQLLKETGVSFPVGYDTKNKVSELYKVDSMPSTVMVDRKGNMRFLHRGYKPGYEQDYEKQIRQLIRE</sequence>
<keyword evidence="7" id="KW-1185">Reference proteome</keyword>
<dbReference type="PROSITE" id="PS00194">
    <property type="entry name" value="THIOREDOXIN_1"/>
    <property type="match status" value="1"/>
</dbReference>
<dbReference type="GO" id="GO:0030313">
    <property type="term" value="C:cell envelope"/>
    <property type="evidence" value="ECO:0007669"/>
    <property type="project" value="UniProtKB-SubCell"/>
</dbReference>
<keyword evidence="4" id="KW-0732">Signal</keyword>
<evidence type="ECO:0000256" key="2">
    <source>
        <dbReference type="ARBA" id="ARBA00022748"/>
    </source>
</evidence>
<feature type="signal peptide" evidence="4">
    <location>
        <begin position="1"/>
        <end position="27"/>
    </location>
</feature>
<dbReference type="InterPro" id="IPR050553">
    <property type="entry name" value="Thioredoxin_ResA/DsbE_sf"/>
</dbReference>
<dbReference type="Proteomes" id="UP000235116">
    <property type="component" value="Chromosome"/>
</dbReference>
<keyword evidence="3" id="KW-0676">Redox-active center</keyword>
<dbReference type="PROSITE" id="PS51352">
    <property type="entry name" value="THIOREDOXIN_2"/>
    <property type="match status" value="1"/>
</dbReference>
<reference evidence="7" key="1">
    <citation type="submission" date="2017-08" db="EMBL/GenBank/DDBJ databases">
        <title>Direct submision.</title>
        <authorList>
            <person name="Kim S.-J."/>
            <person name="Rhee S.-K."/>
        </authorList>
    </citation>
    <scope>NUCLEOTIDE SEQUENCE [LARGE SCALE GENOMIC DNA]</scope>
    <source>
        <strain evidence="7">GI5</strain>
    </source>
</reference>
<evidence type="ECO:0000259" key="5">
    <source>
        <dbReference type="PROSITE" id="PS51352"/>
    </source>
</evidence>
<evidence type="ECO:0000256" key="4">
    <source>
        <dbReference type="SAM" id="SignalP"/>
    </source>
</evidence>
<gene>
    <name evidence="6" type="ORF">Kalk_16275</name>
</gene>
<evidence type="ECO:0000256" key="1">
    <source>
        <dbReference type="ARBA" id="ARBA00004196"/>
    </source>
</evidence>
<dbReference type="SUPFAM" id="SSF52833">
    <property type="entry name" value="Thioredoxin-like"/>
    <property type="match status" value="1"/>
</dbReference>
<dbReference type="CDD" id="cd02966">
    <property type="entry name" value="TlpA_like_family"/>
    <property type="match status" value="1"/>
</dbReference>
<dbReference type="GO" id="GO:0017004">
    <property type="term" value="P:cytochrome complex assembly"/>
    <property type="evidence" value="ECO:0007669"/>
    <property type="project" value="UniProtKB-KW"/>
</dbReference>
<dbReference type="PANTHER" id="PTHR42852:SF17">
    <property type="entry name" value="THIOREDOXIN-LIKE PROTEIN HI_1115"/>
    <property type="match status" value="1"/>
</dbReference>
<dbReference type="RefSeq" id="WP_101895263.1">
    <property type="nucleotide sequence ID" value="NZ_CP022684.1"/>
</dbReference>
<dbReference type="KEGG" id="kak:Kalk_16275"/>
<evidence type="ECO:0000313" key="6">
    <source>
        <dbReference type="EMBL" id="AUM13888.1"/>
    </source>
</evidence>
<dbReference type="InterPro" id="IPR013740">
    <property type="entry name" value="Redoxin"/>
</dbReference>
<dbReference type="InterPro" id="IPR017937">
    <property type="entry name" value="Thioredoxin_CS"/>
</dbReference>
<dbReference type="Gene3D" id="3.40.30.10">
    <property type="entry name" value="Glutaredoxin"/>
    <property type="match status" value="1"/>
</dbReference>
<dbReference type="GO" id="GO:0015036">
    <property type="term" value="F:disulfide oxidoreductase activity"/>
    <property type="evidence" value="ECO:0007669"/>
    <property type="project" value="UniProtKB-ARBA"/>
</dbReference>
<accession>A0A2K9LNH3</accession>
<protein>
    <submittedName>
        <fullName evidence="6">Redoxin</fullName>
    </submittedName>
</protein>
<feature type="domain" description="Thioredoxin" evidence="5">
    <location>
        <begin position="30"/>
        <end position="171"/>
    </location>
</feature>
<dbReference type="PANTHER" id="PTHR42852">
    <property type="entry name" value="THIOL:DISULFIDE INTERCHANGE PROTEIN DSBE"/>
    <property type="match status" value="1"/>
</dbReference>
<comment type="subcellular location">
    <subcellularLocation>
        <location evidence="1">Cell envelope</location>
    </subcellularLocation>
</comment>
<keyword evidence="2" id="KW-0201">Cytochrome c-type biogenesis</keyword>